<name>A0ABS5BSL9_9BACT</name>
<dbReference type="InterPro" id="IPR011006">
    <property type="entry name" value="CheY-like_superfamily"/>
</dbReference>
<keyword evidence="5" id="KW-1185">Reference proteome</keyword>
<sequence>MEDSICPLVLVVDDEPSVREVFGVMLTHLGYTPLLASNGEEGVDVLRTRAGRVAVALLDVQMPGMDGPATMDALHTLEPDLPCVFVSGETGLYTSAALIARGGFSVLAKPVFLKELRRVFALVTNEADFMGAHKPFFSAD</sequence>
<dbReference type="CDD" id="cd00156">
    <property type="entry name" value="REC"/>
    <property type="match status" value="1"/>
</dbReference>
<feature type="modified residue" description="4-aspartylphosphate" evidence="2">
    <location>
        <position position="59"/>
    </location>
</feature>
<reference evidence="4 5" key="1">
    <citation type="submission" date="2021-04" db="EMBL/GenBank/DDBJ databases">
        <authorList>
            <person name="Ivanova A."/>
        </authorList>
    </citation>
    <scope>NUCLEOTIDE SEQUENCE [LARGE SCALE GENOMIC DNA]</scope>
    <source>
        <strain evidence="4 5">G18</strain>
    </source>
</reference>
<dbReference type="RefSeq" id="WP_210655052.1">
    <property type="nucleotide sequence ID" value="NZ_JAGKQQ010000001.1"/>
</dbReference>
<feature type="domain" description="Response regulatory" evidence="3">
    <location>
        <begin position="8"/>
        <end position="124"/>
    </location>
</feature>
<keyword evidence="1 2" id="KW-0597">Phosphoprotein</keyword>
<dbReference type="SMART" id="SM00448">
    <property type="entry name" value="REC"/>
    <property type="match status" value="1"/>
</dbReference>
<evidence type="ECO:0000259" key="3">
    <source>
        <dbReference type="PROSITE" id="PS50110"/>
    </source>
</evidence>
<dbReference type="PROSITE" id="PS50110">
    <property type="entry name" value="RESPONSE_REGULATORY"/>
    <property type="match status" value="1"/>
</dbReference>
<dbReference type="InterPro" id="IPR001789">
    <property type="entry name" value="Sig_transdc_resp-reg_receiver"/>
</dbReference>
<accession>A0ABS5BSL9</accession>
<dbReference type="PANTHER" id="PTHR44591">
    <property type="entry name" value="STRESS RESPONSE REGULATOR PROTEIN 1"/>
    <property type="match status" value="1"/>
</dbReference>
<proteinExistence type="predicted"/>
<evidence type="ECO:0000313" key="5">
    <source>
        <dbReference type="Proteomes" id="UP000676565"/>
    </source>
</evidence>
<dbReference type="InterPro" id="IPR050595">
    <property type="entry name" value="Bact_response_regulator"/>
</dbReference>
<gene>
    <name evidence="4" type="ORF">J8F10_15570</name>
</gene>
<dbReference type="Pfam" id="PF00072">
    <property type="entry name" value="Response_reg"/>
    <property type="match status" value="1"/>
</dbReference>
<comment type="caution">
    <text evidence="4">The sequence shown here is derived from an EMBL/GenBank/DDBJ whole genome shotgun (WGS) entry which is preliminary data.</text>
</comment>
<evidence type="ECO:0000256" key="1">
    <source>
        <dbReference type="ARBA" id="ARBA00022553"/>
    </source>
</evidence>
<evidence type="ECO:0000256" key="2">
    <source>
        <dbReference type="PROSITE-ProRule" id="PRU00169"/>
    </source>
</evidence>
<dbReference type="Gene3D" id="3.40.50.2300">
    <property type="match status" value="1"/>
</dbReference>
<dbReference type="SUPFAM" id="SSF52172">
    <property type="entry name" value="CheY-like"/>
    <property type="match status" value="1"/>
</dbReference>
<organism evidence="4 5">
    <name type="scientific">Gemmata palustris</name>
    <dbReference type="NCBI Taxonomy" id="2822762"/>
    <lineage>
        <taxon>Bacteria</taxon>
        <taxon>Pseudomonadati</taxon>
        <taxon>Planctomycetota</taxon>
        <taxon>Planctomycetia</taxon>
        <taxon>Gemmatales</taxon>
        <taxon>Gemmataceae</taxon>
        <taxon>Gemmata</taxon>
    </lineage>
</organism>
<dbReference type="EMBL" id="JAGKQQ010000001">
    <property type="protein sequence ID" value="MBP3956693.1"/>
    <property type="molecule type" value="Genomic_DNA"/>
</dbReference>
<dbReference type="PANTHER" id="PTHR44591:SF3">
    <property type="entry name" value="RESPONSE REGULATORY DOMAIN-CONTAINING PROTEIN"/>
    <property type="match status" value="1"/>
</dbReference>
<evidence type="ECO:0000313" key="4">
    <source>
        <dbReference type="EMBL" id="MBP3956693.1"/>
    </source>
</evidence>
<protein>
    <submittedName>
        <fullName evidence="4">Response regulator</fullName>
    </submittedName>
</protein>
<dbReference type="Proteomes" id="UP000676565">
    <property type="component" value="Unassembled WGS sequence"/>
</dbReference>